<feature type="transmembrane region" description="Helical" evidence="1">
    <location>
        <begin position="94"/>
        <end position="115"/>
    </location>
</feature>
<proteinExistence type="predicted"/>
<dbReference type="STRING" id="1121305.CLCOL_21010"/>
<comment type="caution">
    <text evidence="2">The sequence shown here is derived from an EMBL/GenBank/DDBJ whole genome shotgun (WGS) entry which is preliminary data.</text>
</comment>
<dbReference type="Proteomes" id="UP000075374">
    <property type="component" value="Unassembled WGS sequence"/>
</dbReference>
<keyword evidence="1" id="KW-0472">Membrane</keyword>
<evidence type="ECO:0000256" key="1">
    <source>
        <dbReference type="SAM" id="Phobius"/>
    </source>
</evidence>
<reference evidence="2 3" key="1">
    <citation type="submission" date="2016-02" db="EMBL/GenBank/DDBJ databases">
        <title>Genome sequence of Clostridium colicanis DSM 13634.</title>
        <authorList>
            <person name="Poehlein A."/>
            <person name="Daniel R."/>
        </authorList>
    </citation>
    <scope>NUCLEOTIDE SEQUENCE [LARGE SCALE GENOMIC DNA]</scope>
    <source>
        <strain evidence="2 3">DSM 13634</strain>
    </source>
</reference>
<dbReference type="EMBL" id="LTBB01000011">
    <property type="protein sequence ID" value="KYH28373.1"/>
    <property type="molecule type" value="Genomic_DNA"/>
</dbReference>
<accession>A0A151AL70</accession>
<evidence type="ECO:0008006" key="4">
    <source>
        <dbReference type="Google" id="ProtNLM"/>
    </source>
</evidence>
<evidence type="ECO:0000313" key="3">
    <source>
        <dbReference type="Proteomes" id="UP000075374"/>
    </source>
</evidence>
<gene>
    <name evidence="2" type="ORF">CLCOL_21010</name>
</gene>
<keyword evidence="1" id="KW-0812">Transmembrane</keyword>
<dbReference type="RefSeq" id="WP_061858911.1">
    <property type="nucleotide sequence ID" value="NZ_LTBB01000011.1"/>
</dbReference>
<name>A0A151AL70_9CLOT</name>
<organism evidence="2 3">
    <name type="scientific">Clostridium colicanis DSM 13634</name>
    <dbReference type="NCBI Taxonomy" id="1121305"/>
    <lineage>
        <taxon>Bacteria</taxon>
        <taxon>Bacillati</taxon>
        <taxon>Bacillota</taxon>
        <taxon>Clostridia</taxon>
        <taxon>Eubacteriales</taxon>
        <taxon>Clostridiaceae</taxon>
        <taxon>Clostridium</taxon>
    </lineage>
</organism>
<feature type="transmembrane region" description="Helical" evidence="1">
    <location>
        <begin position="127"/>
        <end position="147"/>
    </location>
</feature>
<dbReference type="AlphaFoldDB" id="A0A151AL70"/>
<sequence>MKYEDWIIRYGAVIRKRFTRNEKLKFLYGISKEFNNMGYVVDVKEAKIGRDTNYNLYVGNINKAKYIVAAYYDTPPSTFGILPYKLFDEKSRRLSIFISSFLPILVLIVLGTLFILKLGSPTWSDGIFGALDIIYTFFLLCIFAIMYRVRDGIGSQTNFVRNTSSIIAILALASSLSSDERKKIAFVLTDYGCKTCAGDKLLSFGVNGRSTIIHLDCIGNTNSLYLFYPKSFSNRVNVIKEDNNLNDICLFDFSKLNKALTFFQENELYLVSASKEGDIFFVRKDRTIKNYFDMNNLEKAVKCLKILIFQNSN</sequence>
<dbReference type="PATRIC" id="fig|1121305.3.peg.2105"/>
<keyword evidence="3" id="KW-1185">Reference proteome</keyword>
<evidence type="ECO:0000313" key="2">
    <source>
        <dbReference type="EMBL" id="KYH28373.1"/>
    </source>
</evidence>
<protein>
    <recommendedName>
        <fullName evidence="4">Peptidase M28 domain-containing protein</fullName>
    </recommendedName>
</protein>
<keyword evidence="1" id="KW-1133">Transmembrane helix</keyword>